<proteinExistence type="inferred from homology"/>
<dbReference type="CDD" id="cd02974">
    <property type="entry name" value="AhpF_NTD_N"/>
    <property type="match status" value="1"/>
</dbReference>
<dbReference type="PANTHER" id="PTHR48105">
    <property type="entry name" value="THIOREDOXIN REDUCTASE 1-RELATED-RELATED"/>
    <property type="match status" value="1"/>
</dbReference>
<dbReference type="PROSITE" id="PS00573">
    <property type="entry name" value="PYRIDINE_REDOX_2"/>
    <property type="match status" value="1"/>
</dbReference>
<evidence type="ECO:0000256" key="6">
    <source>
        <dbReference type="ARBA" id="ARBA00023027"/>
    </source>
</evidence>
<evidence type="ECO:0000256" key="10">
    <source>
        <dbReference type="PIRSR" id="PIRSR000238-1"/>
    </source>
</evidence>
<evidence type="ECO:0000256" key="4">
    <source>
        <dbReference type="ARBA" id="ARBA00022827"/>
    </source>
</evidence>
<keyword evidence="4 10" id="KW-0274">FAD</keyword>
<dbReference type="Gene3D" id="3.40.30.80">
    <property type="match status" value="1"/>
</dbReference>
<dbReference type="InterPro" id="IPR023753">
    <property type="entry name" value="FAD/NAD-binding_dom"/>
</dbReference>
<keyword evidence="3" id="KW-0285">Flavoprotein</keyword>
<dbReference type="SUPFAM" id="SSF51905">
    <property type="entry name" value="FAD/NAD(P)-binding domain"/>
    <property type="match status" value="1"/>
</dbReference>
<accession>A0AAJ1BBN9</accession>
<evidence type="ECO:0000256" key="5">
    <source>
        <dbReference type="ARBA" id="ARBA00023002"/>
    </source>
</evidence>
<keyword evidence="10" id="KW-0521">NADP</keyword>
<organism evidence="14 15">
    <name type="scientific">Varibaculum cambriense</name>
    <dbReference type="NCBI Taxonomy" id="184870"/>
    <lineage>
        <taxon>Bacteria</taxon>
        <taxon>Bacillati</taxon>
        <taxon>Actinomycetota</taxon>
        <taxon>Actinomycetes</taxon>
        <taxon>Actinomycetales</taxon>
        <taxon>Actinomycetaceae</taxon>
        <taxon>Varibaculum</taxon>
    </lineage>
</organism>
<dbReference type="InterPro" id="IPR050097">
    <property type="entry name" value="Ferredoxin-NADP_redctase_2"/>
</dbReference>
<feature type="disulfide bond" description="Redox-active" evidence="11">
    <location>
        <begin position="342"/>
        <end position="345"/>
    </location>
</feature>
<dbReference type="InterPro" id="IPR036188">
    <property type="entry name" value="FAD/NAD-bd_sf"/>
</dbReference>
<reference evidence="14" key="1">
    <citation type="submission" date="2022-01" db="EMBL/GenBank/DDBJ databases">
        <title>Collection of gut derived symbiotic bacterial strains cultured from healthy donors.</title>
        <authorList>
            <person name="Lin H."/>
            <person name="Kohout C."/>
            <person name="Waligurski E."/>
            <person name="Pamer E.G."/>
        </authorList>
    </citation>
    <scope>NUCLEOTIDE SEQUENCE</scope>
    <source>
        <strain evidence="14">DFI.7.46</strain>
    </source>
</reference>
<dbReference type="EMBL" id="JAKNHJ010000009">
    <property type="protein sequence ID" value="MCG4617970.1"/>
    <property type="molecule type" value="Genomic_DNA"/>
</dbReference>
<dbReference type="Pfam" id="PF13192">
    <property type="entry name" value="Thioredoxin_3"/>
    <property type="match status" value="1"/>
</dbReference>
<dbReference type="GO" id="GO:0102039">
    <property type="term" value="F:NADH-dependent peroxiredoxin activity"/>
    <property type="evidence" value="ECO:0007669"/>
    <property type="project" value="InterPro"/>
</dbReference>
<dbReference type="GO" id="GO:0004791">
    <property type="term" value="F:thioredoxin-disulfide reductase (NADPH) activity"/>
    <property type="evidence" value="ECO:0007669"/>
    <property type="project" value="UniProtKB-EC"/>
</dbReference>
<dbReference type="InterPro" id="IPR008255">
    <property type="entry name" value="Pyr_nucl-diS_OxRdtase_2_AS"/>
</dbReference>
<dbReference type="NCBIfam" id="TIGR03140">
    <property type="entry name" value="AhpF"/>
    <property type="match status" value="1"/>
</dbReference>
<comment type="subunit">
    <text evidence="2">Homodimer.</text>
</comment>
<evidence type="ECO:0000256" key="8">
    <source>
        <dbReference type="ARBA" id="ARBA00023284"/>
    </source>
</evidence>
<feature type="binding site" evidence="10">
    <location>
        <begin position="354"/>
        <end position="368"/>
    </location>
    <ligand>
        <name>NAD(+)</name>
        <dbReference type="ChEBI" id="CHEBI:57540"/>
    </ligand>
</feature>
<evidence type="ECO:0000256" key="2">
    <source>
        <dbReference type="ARBA" id="ARBA00011738"/>
    </source>
</evidence>
<comment type="caution">
    <text evidence="14">The sequence shown here is derived from an EMBL/GenBank/DDBJ whole genome shotgun (WGS) entry which is preliminary data.</text>
</comment>
<dbReference type="InterPro" id="IPR036249">
    <property type="entry name" value="Thioredoxin-like_sf"/>
</dbReference>
<evidence type="ECO:0000313" key="14">
    <source>
        <dbReference type="EMBL" id="MCG4617970.1"/>
    </source>
</evidence>
<dbReference type="GO" id="GO:0051287">
    <property type="term" value="F:NAD binding"/>
    <property type="evidence" value="ECO:0007669"/>
    <property type="project" value="InterPro"/>
</dbReference>
<dbReference type="Gene3D" id="3.50.50.60">
    <property type="entry name" value="FAD/NAD(P)-binding domain"/>
    <property type="match status" value="2"/>
</dbReference>
<dbReference type="Proteomes" id="UP001200537">
    <property type="component" value="Unassembled WGS sequence"/>
</dbReference>
<dbReference type="EC" id="1.8.1.-" evidence="14"/>
<dbReference type="InterPro" id="IPR012081">
    <property type="entry name" value="Alkyl_hydroperoxide_Rdtase_suF"/>
</dbReference>
<dbReference type="GO" id="GO:0000302">
    <property type="term" value="P:response to reactive oxygen species"/>
    <property type="evidence" value="ECO:0007669"/>
    <property type="project" value="InterPro"/>
</dbReference>
<evidence type="ECO:0000256" key="7">
    <source>
        <dbReference type="ARBA" id="ARBA00023157"/>
    </source>
</evidence>
<evidence type="ECO:0000256" key="3">
    <source>
        <dbReference type="ARBA" id="ARBA00022630"/>
    </source>
</evidence>
<feature type="binding site" evidence="10">
    <location>
        <begin position="212"/>
        <end position="227"/>
    </location>
    <ligand>
        <name>FAD</name>
        <dbReference type="ChEBI" id="CHEBI:57692"/>
    </ligand>
</feature>
<keyword evidence="5 14" id="KW-0560">Oxidoreductase</keyword>
<dbReference type="InterPro" id="IPR044142">
    <property type="entry name" value="AhpF_NTD_N"/>
</dbReference>
<keyword evidence="7 11" id="KW-1015">Disulfide bond</keyword>
<comment type="similarity">
    <text evidence="1">Belongs to the class-II pyridine nucleotide-disulfide oxidoreductase family.</text>
</comment>
<sequence length="518" mass="55941">MLEEKILDQVKQVIGLIKYPIELATSLDYSEQSKQTSEILHQIAGLSDLIQVKWEENPRKPSFAIRRVDSDISVRFAGVPTGTEFNSFVLALLQVGGHPVKADADIIAAIKEIDEPTEFITYVSLSCMNCPDVVQALNAMAVLNPLIKHTTVDGGTFWEEFEHHHLQSVPTVIKDGEVFLQGRVTLEQIVSKIGRGMTGLRLKRLNALEPFDVLVVGGGPGGTAAAVYAARKQLRVGMVADRIGGQVLESGQIENLITLERVQPEELAGTFQANLRDYAVDQISGIRIEKIGERGEDGLIPVTTEGGALLRARAVVISVGTNFRRLDIPGEEQYLNRGVTFCPHCDAPLFADRKVAVMGGGNSALEAAIDLAALAREVTVIDLSDQLKADKVLVDRLRGLPNTKVIQSANATRVLGDGHRVTGLEYRDAAGQTQQLQLDGIFVQIGSIPNTDWLQGTVELEDGYIKVDNRGATSAPGIFAAGDCTNTPHKQIVIALGAGANAALSAFDYLIRSPEQAE</sequence>
<evidence type="ECO:0000259" key="13">
    <source>
        <dbReference type="Pfam" id="PF13192"/>
    </source>
</evidence>
<keyword evidence="8 11" id="KW-0676">Redox-active center</keyword>
<comment type="catalytic activity">
    <reaction evidence="9">
        <text>[thioredoxin]-dithiol + NADP(+) = [thioredoxin]-disulfide + NADPH + H(+)</text>
        <dbReference type="Rhea" id="RHEA:20345"/>
        <dbReference type="Rhea" id="RHEA-COMP:10698"/>
        <dbReference type="Rhea" id="RHEA-COMP:10700"/>
        <dbReference type="ChEBI" id="CHEBI:15378"/>
        <dbReference type="ChEBI" id="CHEBI:29950"/>
        <dbReference type="ChEBI" id="CHEBI:50058"/>
        <dbReference type="ChEBI" id="CHEBI:57783"/>
        <dbReference type="ChEBI" id="CHEBI:58349"/>
        <dbReference type="EC" id="1.8.1.9"/>
    </reaction>
</comment>
<dbReference type="GO" id="GO:0050660">
    <property type="term" value="F:flavin adenine dinucleotide binding"/>
    <property type="evidence" value="ECO:0007669"/>
    <property type="project" value="InterPro"/>
</dbReference>
<evidence type="ECO:0000256" key="1">
    <source>
        <dbReference type="ARBA" id="ARBA00009333"/>
    </source>
</evidence>
<dbReference type="PRINTS" id="PR00368">
    <property type="entry name" value="FADPNR"/>
</dbReference>
<dbReference type="PRINTS" id="PR00469">
    <property type="entry name" value="PNDRDTASEII"/>
</dbReference>
<dbReference type="Pfam" id="PF07992">
    <property type="entry name" value="Pyr_redox_2"/>
    <property type="match status" value="1"/>
</dbReference>
<evidence type="ECO:0000256" key="11">
    <source>
        <dbReference type="PIRSR" id="PIRSR000238-2"/>
    </source>
</evidence>
<comment type="cofactor">
    <cofactor evidence="10">
        <name>FAD</name>
        <dbReference type="ChEBI" id="CHEBI:57692"/>
    </cofactor>
    <text evidence="10">Binds 1 FAD per subunit.</text>
</comment>
<protein>
    <submittedName>
        <fullName evidence="14">Alkyl hydroperoxide reductase subunit F</fullName>
        <ecNumber evidence="14">1.8.1.-</ecNumber>
    </submittedName>
</protein>
<dbReference type="SUPFAM" id="SSF52833">
    <property type="entry name" value="Thioredoxin-like"/>
    <property type="match status" value="2"/>
</dbReference>
<dbReference type="CDD" id="cd03026">
    <property type="entry name" value="AhpF_NTD_C"/>
    <property type="match status" value="1"/>
</dbReference>
<dbReference type="AlphaFoldDB" id="A0AAJ1BBN9"/>
<gene>
    <name evidence="14" type="primary">ahpF</name>
    <name evidence="14" type="ORF">L0M99_05625</name>
</gene>
<evidence type="ECO:0000256" key="9">
    <source>
        <dbReference type="ARBA" id="ARBA00048132"/>
    </source>
</evidence>
<dbReference type="InterPro" id="IPR012336">
    <property type="entry name" value="Thioredoxin-like_fold"/>
</dbReference>
<dbReference type="PIRSF" id="PIRSF000238">
    <property type="entry name" value="AhpF"/>
    <property type="match status" value="1"/>
</dbReference>
<dbReference type="InterPro" id="IPR044141">
    <property type="entry name" value="AhpF_NTD_C"/>
</dbReference>
<evidence type="ECO:0000259" key="12">
    <source>
        <dbReference type="Pfam" id="PF07992"/>
    </source>
</evidence>
<name>A0AAJ1BBN9_9ACTO</name>
<keyword evidence="6 10" id="KW-0520">NAD</keyword>
<feature type="binding site" evidence="10">
    <location>
        <begin position="473"/>
        <end position="483"/>
    </location>
    <ligand>
        <name>FAD</name>
        <dbReference type="ChEBI" id="CHEBI:57692"/>
    </ligand>
</feature>
<dbReference type="RefSeq" id="WP_238128037.1">
    <property type="nucleotide sequence ID" value="NZ_JAHAIN010000047.1"/>
</dbReference>
<feature type="domain" description="FAD/NAD(P)-binding" evidence="12">
    <location>
        <begin position="211"/>
        <end position="495"/>
    </location>
</feature>
<feature type="domain" description="Thioredoxin-like fold" evidence="13">
    <location>
        <begin position="123"/>
        <end position="193"/>
    </location>
</feature>
<evidence type="ECO:0000313" key="15">
    <source>
        <dbReference type="Proteomes" id="UP001200537"/>
    </source>
</evidence>